<comment type="caution">
    <text evidence="2">The sequence shown here is derived from an EMBL/GenBank/DDBJ whole genome shotgun (WGS) entry which is preliminary data.</text>
</comment>
<accession>A0ABS6IQN2</accession>
<dbReference type="InterPro" id="IPR002937">
    <property type="entry name" value="Amino_oxidase"/>
</dbReference>
<dbReference type="InterPro" id="IPR050464">
    <property type="entry name" value="Zeta_carotene_desat/Oxidored"/>
</dbReference>
<proteinExistence type="predicted"/>
<dbReference type="Pfam" id="PF01593">
    <property type="entry name" value="Amino_oxidase"/>
    <property type="match status" value="1"/>
</dbReference>
<dbReference type="Proteomes" id="UP000727907">
    <property type="component" value="Unassembled WGS sequence"/>
</dbReference>
<dbReference type="NCBIfam" id="NF005560">
    <property type="entry name" value="PRK07233.1"/>
    <property type="match status" value="1"/>
</dbReference>
<name>A0ABS6IQN2_9HYPH</name>
<dbReference type="PANTHER" id="PTHR42923">
    <property type="entry name" value="PROTOPORPHYRINOGEN OXIDASE"/>
    <property type="match status" value="1"/>
</dbReference>
<dbReference type="RefSeq" id="WP_216962811.1">
    <property type="nucleotide sequence ID" value="NZ_JAHOPB010000001.1"/>
</dbReference>
<gene>
    <name evidence="2" type="ORF">KQ910_17070</name>
</gene>
<evidence type="ECO:0000313" key="3">
    <source>
        <dbReference type="Proteomes" id="UP000727907"/>
    </source>
</evidence>
<dbReference type="PANTHER" id="PTHR42923:SF46">
    <property type="entry name" value="AMINE OXIDASE"/>
    <property type="match status" value="1"/>
</dbReference>
<evidence type="ECO:0000259" key="1">
    <source>
        <dbReference type="Pfam" id="PF01593"/>
    </source>
</evidence>
<dbReference type="EMBL" id="JAHOPB010000001">
    <property type="protein sequence ID" value="MBU8875490.1"/>
    <property type="molecule type" value="Genomic_DNA"/>
</dbReference>
<reference evidence="2 3" key="1">
    <citation type="submission" date="2021-06" db="EMBL/GenBank/DDBJ databases">
        <authorList>
            <person name="Lee D.H."/>
        </authorList>
    </citation>
    <scope>NUCLEOTIDE SEQUENCE [LARGE SCALE GENOMIC DNA]</scope>
    <source>
        <strain evidence="2 3">MMS21-HV4-11</strain>
    </source>
</reference>
<organism evidence="2 3">
    <name type="scientific">Reyranella humidisoli</name>
    <dbReference type="NCBI Taxonomy" id="2849149"/>
    <lineage>
        <taxon>Bacteria</taxon>
        <taxon>Pseudomonadati</taxon>
        <taxon>Pseudomonadota</taxon>
        <taxon>Alphaproteobacteria</taxon>
        <taxon>Hyphomicrobiales</taxon>
        <taxon>Reyranellaceae</taxon>
        <taxon>Reyranella</taxon>
    </lineage>
</organism>
<evidence type="ECO:0000313" key="2">
    <source>
        <dbReference type="EMBL" id="MBU8875490.1"/>
    </source>
</evidence>
<sequence length="436" mass="48576">MARVAIIGAGAMGLAAAYHALKAGHEVTVFEADRIAGGMAAHFDFAGLSIERFYHFVCKSDRPTFELMQELGIGDRMVWRKTSMGYFVDGRHHRWGDPLALLTFPKLGLISKIRYGLQMFLSTRRNDWSSLEKVNARDWIVRWSGQRAYDVLWRRLFDLKFFEYADNISAAWIWTRIKRVGTSRASLLQEELGYIDGGSQTLIDTLVDAVEQHGGMLKLGARVSEITSENGRVTGLVVDGAAQPFDAVISTVPTPFVSKLVPGLSAEAKARYDAIRNIGVVCVLFKLGKPVTKHFWLNISDAGIDIPGIVEFSNLRHLSETVVYVPYYMPQTHPKFGRSSEAFVAEAFGYLQKLNPALQAGDLLASQVGRLNYAQPVCEPGFLAKIPKVQTAIEGLQIADTCFYYPEDRGISESVRYGRLMAQAIDDPGVWRAENR</sequence>
<protein>
    <submittedName>
        <fullName evidence="2">NAD(P)/FAD-dependent oxidoreductase</fullName>
    </submittedName>
</protein>
<keyword evidence="3" id="KW-1185">Reference proteome</keyword>
<feature type="domain" description="Amine oxidase" evidence="1">
    <location>
        <begin position="13"/>
        <end position="356"/>
    </location>
</feature>